<feature type="domain" description="Glutamine amidotransferase" evidence="11">
    <location>
        <begin position="14"/>
        <end position="222"/>
    </location>
</feature>
<dbReference type="InterPro" id="IPR010139">
    <property type="entry name" value="Imidazole-glycPsynth_HisH"/>
</dbReference>
<keyword evidence="4 10" id="KW-0378">Hydrolase</keyword>
<gene>
    <name evidence="10 12" type="primary">hisH</name>
    <name evidence="12" type="ORF">POL72_24795</name>
</gene>
<evidence type="ECO:0000259" key="11">
    <source>
        <dbReference type="Pfam" id="PF00117"/>
    </source>
</evidence>
<comment type="caution">
    <text evidence="12">The sequence shown here is derived from an EMBL/GenBank/DDBJ whole genome shotgun (WGS) entry which is preliminary data.</text>
</comment>
<evidence type="ECO:0000256" key="2">
    <source>
        <dbReference type="ARBA" id="ARBA00011152"/>
    </source>
</evidence>
<dbReference type="SUPFAM" id="SSF52317">
    <property type="entry name" value="Class I glutamine amidotransferase-like"/>
    <property type="match status" value="1"/>
</dbReference>
<dbReference type="InterPro" id="IPR017926">
    <property type="entry name" value="GATASE"/>
</dbReference>
<organism evidence="12 13">
    <name type="scientific">Sorangium atrum</name>
    <dbReference type="NCBI Taxonomy" id="2995308"/>
    <lineage>
        <taxon>Bacteria</taxon>
        <taxon>Pseudomonadati</taxon>
        <taxon>Myxococcota</taxon>
        <taxon>Polyangia</taxon>
        <taxon>Polyangiales</taxon>
        <taxon>Polyangiaceae</taxon>
        <taxon>Sorangium</taxon>
    </lineage>
</organism>
<dbReference type="HAMAP" id="MF_00278">
    <property type="entry name" value="HisH"/>
    <property type="match status" value="1"/>
</dbReference>
<dbReference type="NCBIfam" id="TIGR01855">
    <property type="entry name" value="IMP_synth_hisH"/>
    <property type="match status" value="1"/>
</dbReference>
<dbReference type="Pfam" id="PF00117">
    <property type="entry name" value="GATase"/>
    <property type="match status" value="1"/>
</dbReference>
<dbReference type="RefSeq" id="WP_272098033.1">
    <property type="nucleotide sequence ID" value="NZ_JAQNDK010000003.1"/>
</dbReference>
<accession>A0ABT5C580</accession>
<reference evidence="12 13" key="1">
    <citation type="submission" date="2023-01" db="EMBL/GenBank/DDBJ databases">
        <title>Minimal conservation of predation-associated metabolite biosynthetic gene clusters underscores biosynthetic potential of Myxococcota including descriptions for ten novel species: Archangium lansinium sp. nov., Myxococcus landrumus sp. nov., Nannocystis bai.</title>
        <authorList>
            <person name="Ahearne A."/>
            <person name="Stevens C."/>
            <person name="Dowd S."/>
        </authorList>
    </citation>
    <scope>NUCLEOTIDE SEQUENCE [LARGE SCALE GENOMIC DNA]</scope>
    <source>
        <strain evidence="12 13">WIWO2</strain>
    </source>
</reference>
<evidence type="ECO:0000256" key="8">
    <source>
        <dbReference type="ARBA" id="ARBA00047838"/>
    </source>
</evidence>
<keyword evidence="7 10" id="KW-0456">Lyase</keyword>
<dbReference type="CDD" id="cd01748">
    <property type="entry name" value="GATase1_IGP_Synthase"/>
    <property type="match status" value="1"/>
</dbReference>
<comment type="catalytic activity">
    <reaction evidence="8 10">
        <text>5-[(5-phospho-1-deoxy-D-ribulos-1-ylimino)methylamino]-1-(5-phospho-beta-D-ribosyl)imidazole-4-carboxamide + L-glutamine = D-erythro-1-(imidazol-4-yl)glycerol 3-phosphate + 5-amino-1-(5-phospho-beta-D-ribosyl)imidazole-4-carboxamide + L-glutamate + H(+)</text>
        <dbReference type="Rhea" id="RHEA:24793"/>
        <dbReference type="ChEBI" id="CHEBI:15378"/>
        <dbReference type="ChEBI" id="CHEBI:29985"/>
        <dbReference type="ChEBI" id="CHEBI:58278"/>
        <dbReference type="ChEBI" id="CHEBI:58359"/>
        <dbReference type="ChEBI" id="CHEBI:58475"/>
        <dbReference type="ChEBI" id="CHEBI:58525"/>
        <dbReference type="EC" id="4.3.2.10"/>
    </reaction>
</comment>
<evidence type="ECO:0000256" key="5">
    <source>
        <dbReference type="ARBA" id="ARBA00022962"/>
    </source>
</evidence>
<dbReference type="EC" id="4.3.2.10" evidence="10"/>
<comment type="subunit">
    <text evidence="2 10">Heterodimer of HisH and HisF.</text>
</comment>
<evidence type="ECO:0000313" key="13">
    <source>
        <dbReference type="Proteomes" id="UP001217485"/>
    </source>
</evidence>
<name>A0ABT5C580_9BACT</name>
<comment type="function">
    <text evidence="10">IGPS catalyzes the conversion of PRFAR and glutamine to IGP, AICAR and glutamate. The HisH subunit catalyzes the hydrolysis of glutamine to glutamate and ammonia as part of the synthesis of IGP and AICAR. The resulting ammonia molecule is channeled to the active site of HisF.</text>
</comment>
<sequence length="225" mass="23630">MQAIALVDLGMGNLRSVERALLQAAEDSGASCAVTRSGDPEIIGRADKVVVPGQGAFRDCAAALQSGIGEALRAQIRKGTPYLGICLGMQALFDGSEEAEGARGLGVFPGTVKRLTPQPSAAEADAVAGQPWVGIKIPHMGWNRIAFAREVAGPLGVFAGERPFVYFVHSYHAVPLDPALVAATTEHGPHRITAAIERDNVTATQFHPEKSQAAGLRLLARFLDG</sequence>
<feature type="active site" evidence="10">
    <location>
        <position position="207"/>
    </location>
</feature>
<dbReference type="EMBL" id="JAQNDK010000003">
    <property type="protein sequence ID" value="MDC0680980.1"/>
    <property type="molecule type" value="Genomic_DNA"/>
</dbReference>
<feature type="active site" evidence="10">
    <location>
        <position position="209"/>
    </location>
</feature>
<keyword evidence="5 10" id="KW-0315">Glutamine amidotransferase</keyword>
<protein>
    <recommendedName>
        <fullName evidence="10">Imidazole glycerol phosphate synthase subunit HisH</fullName>
        <ecNumber evidence="10">4.3.2.10</ecNumber>
    </recommendedName>
    <alternativeName>
        <fullName evidence="10">IGP synthase glutaminase subunit</fullName>
        <ecNumber evidence="10">3.5.1.2</ecNumber>
    </alternativeName>
    <alternativeName>
        <fullName evidence="10">IGP synthase subunit HisH</fullName>
    </alternativeName>
    <alternativeName>
        <fullName evidence="10">ImGP synthase subunit HisH</fullName>
        <shortName evidence="10">IGPS subunit HisH</shortName>
    </alternativeName>
</protein>
<keyword evidence="10" id="KW-0963">Cytoplasm</keyword>
<comment type="pathway">
    <text evidence="1 10">Amino-acid biosynthesis; L-histidine biosynthesis; L-histidine from 5-phospho-alpha-D-ribose 1-diphosphate: step 5/9.</text>
</comment>
<comment type="catalytic activity">
    <reaction evidence="9 10">
        <text>L-glutamine + H2O = L-glutamate + NH4(+)</text>
        <dbReference type="Rhea" id="RHEA:15889"/>
        <dbReference type="ChEBI" id="CHEBI:15377"/>
        <dbReference type="ChEBI" id="CHEBI:28938"/>
        <dbReference type="ChEBI" id="CHEBI:29985"/>
        <dbReference type="ChEBI" id="CHEBI:58359"/>
        <dbReference type="EC" id="3.5.1.2"/>
    </reaction>
</comment>
<dbReference type="EC" id="3.5.1.2" evidence="10"/>
<comment type="subcellular location">
    <subcellularLocation>
        <location evidence="10">Cytoplasm</location>
    </subcellularLocation>
</comment>
<evidence type="ECO:0000256" key="1">
    <source>
        <dbReference type="ARBA" id="ARBA00005091"/>
    </source>
</evidence>
<keyword evidence="3 10" id="KW-0028">Amino-acid biosynthesis</keyword>
<evidence type="ECO:0000256" key="3">
    <source>
        <dbReference type="ARBA" id="ARBA00022605"/>
    </source>
</evidence>
<dbReference type="GO" id="GO:0016829">
    <property type="term" value="F:lyase activity"/>
    <property type="evidence" value="ECO:0007669"/>
    <property type="project" value="UniProtKB-KW"/>
</dbReference>
<evidence type="ECO:0000256" key="4">
    <source>
        <dbReference type="ARBA" id="ARBA00022801"/>
    </source>
</evidence>
<dbReference type="PROSITE" id="PS51273">
    <property type="entry name" value="GATASE_TYPE_1"/>
    <property type="match status" value="1"/>
</dbReference>
<evidence type="ECO:0000256" key="7">
    <source>
        <dbReference type="ARBA" id="ARBA00023239"/>
    </source>
</evidence>
<dbReference type="PANTHER" id="PTHR42701:SF1">
    <property type="entry name" value="IMIDAZOLE GLYCEROL PHOSPHATE SYNTHASE SUBUNIT HISH"/>
    <property type="match status" value="1"/>
</dbReference>
<keyword evidence="13" id="KW-1185">Reference proteome</keyword>
<dbReference type="Proteomes" id="UP001217485">
    <property type="component" value="Unassembled WGS sequence"/>
</dbReference>
<dbReference type="PANTHER" id="PTHR42701">
    <property type="entry name" value="IMIDAZOLE GLYCEROL PHOSPHATE SYNTHASE SUBUNIT HISH"/>
    <property type="match status" value="1"/>
</dbReference>
<feature type="active site" description="Nucleophile" evidence="10">
    <location>
        <position position="86"/>
    </location>
</feature>
<evidence type="ECO:0000256" key="10">
    <source>
        <dbReference type="HAMAP-Rule" id="MF_00278"/>
    </source>
</evidence>
<proteinExistence type="inferred from homology"/>
<dbReference type="InterPro" id="IPR029062">
    <property type="entry name" value="Class_I_gatase-like"/>
</dbReference>
<evidence type="ECO:0000256" key="6">
    <source>
        <dbReference type="ARBA" id="ARBA00023102"/>
    </source>
</evidence>
<evidence type="ECO:0000256" key="9">
    <source>
        <dbReference type="ARBA" id="ARBA00049534"/>
    </source>
</evidence>
<keyword evidence="6 10" id="KW-0368">Histidine biosynthesis</keyword>
<dbReference type="Gene3D" id="3.40.50.880">
    <property type="match status" value="1"/>
</dbReference>
<dbReference type="PIRSF" id="PIRSF000495">
    <property type="entry name" value="Amidotransf_hisH"/>
    <property type="match status" value="1"/>
</dbReference>
<evidence type="ECO:0000313" key="12">
    <source>
        <dbReference type="EMBL" id="MDC0680980.1"/>
    </source>
</evidence>